<dbReference type="EMBL" id="WLYX01000001">
    <property type="protein sequence ID" value="MTD32674.1"/>
    <property type="molecule type" value="Genomic_DNA"/>
</dbReference>
<dbReference type="AlphaFoldDB" id="A0A844GD35"/>
<reference evidence="2 3" key="1">
    <citation type="submission" date="2019-11" db="EMBL/GenBank/DDBJ databases">
        <title>Draft genome sequence of Paludibacterium sp. dN18-1.</title>
        <authorList>
            <person name="Im W.-T."/>
        </authorList>
    </citation>
    <scope>NUCLEOTIDE SEQUENCE [LARGE SCALE GENOMIC DNA]</scope>
    <source>
        <strain evidence="3">dN 18-1</strain>
    </source>
</reference>
<proteinExistence type="predicted"/>
<name>A0A844GD35_9NEIS</name>
<dbReference type="NCBIfam" id="TIGR02601">
    <property type="entry name" value="autotrns_rpt"/>
    <property type="match status" value="1"/>
</dbReference>
<dbReference type="InterPro" id="IPR011050">
    <property type="entry name" value="Pectin_lyase_fold/virulence"/>
</dbReference>
<evidence type="ECO:0000256" key="1">
    <source>
        <dbReference type="ARBA" id="ARBA00022729"/>
    </source>
</evidence>
<evidence type="ECO:0008006" key="4">
    <source>
        <dbReference type="Google" id="ProtNLM"/>
    </source>
</evidence>
<sequence>MLHRWCISKVSRWESSISKILLIVMPMVGPLTLLTSHSPASALAHPRTVGNVTITATNGVSRSIDTTYLSNDPSLIAAGGTTGESINMTASSTDSVGTGLTFSFGGTQLNSFGLQLGDWGTCCYNSSLYIQFGTTAGGTTTWDTAQLIGTATQKSDVPEQNGSGTYTFIGAINDTNFFDTVRIYGTAQGDVLWAGGTMYSGTVALNSVPANAGSSTQAPTTSNIDTSQSSFSSADLGSTVNPVFEGGTLAVNSPTVAQDFTINDAAHGASSTIDQNGQSSVFSGVLSDASGQTGSITISNSGAGGSVTFTGDNTYTGSTTIDSDATLKLAGAGSIADSSKVTANGVLDISGANNGGSSIQSLAGSGGVVLGSNTLTLTNAADTFSGVLSGTGGLTLTGGTETLSGANTYTGATNVTGGTLNLDGSLSSQTVTVASGATLNDTNGGLSSATNLTANGTLTLGADDAVSQFNGANTGSVALNNHTLTIGNGGSFAGTVSGTGGLTLTGGTETLSGTNTYTGATNVNTGATLNLNGGSDSLASQIVTIASGATLNDTDGGLSSATNLTVDGTLTLGADDAVSQFNGANTGSVALNNRILTIGNGGNFGTVSGTGGLTLTGGTETLSGTNTYTGATNVTGGTLNLDGSLSSQTVTVASGATLNDTNGGLSSATNLTANGTLTLGADDAVSQFNGANTGSVALNNHTLTIGNGGSFAGTVSGTGGLTLTGGTETLSGTNTYTGATNVNTGATLNLNGGSDSLASQIVTIASGATLNDTDGGLSSATNLTVDGTLTLGADDAVSQFNGANTGSVALNNRILTIGNGGNFA</sequence>
<accession>A0A844GD35</accession>
<evidence type="ECO:0000313" key="2">
    <source>
        <dbReference type="EMBL" id="MTD32674.1"/>
    </source>
</evidence>
<keyword evidence="3" id="KW-1185">Reference proteome</keyword>
<protein>
    <recommendedName>
        <fullName evidence="4">Autotransporter domain-containing protein</fullName>
    </recommendedName>
</protein>
<dbReference type="InterPro" id="IPR013425">
    <property type="entry name" value="Autotrns_rpt"/>
</dbReference>
<dbReference type="Proteomes" id="UP000446658">
    <property type="component" value="Unassembled WGS sequence"/>
</dbReference>
<comment type="caution">
    <text evidence="2">The sequence shown here is derived from an EMBL/GenBank/DDBJ whole genome shotgun (WGS) entry which is preliminary data.</text>
</comment>
<keyword evidence="1" id="KW-0732">Signal</keyword>
<evidence type="ECO:0000313" key="3">
    <source>
        <dbReference type="Proteomes" id="UP000446658"/>
    </source>
</evidence>
<gene>
    <name evidence="2" type="ORF">GKE73_03260</name>
</gene>
<dbReference type="SUPFAM" id="SSF51126">
    <property type="entry name" value="Pectin lyase-like"/>
    <property type="match status" value="2"/>
</dbReference>
<organism evidence="2 3">
    <name type="scientific">Paludibacterium denitrificans</name>
    <dbReference type="NCBI Taxonomy" id="2675226"/>
    <lineage>
        <taxon>Bacteria</taxon>
        <taxon>Pseudomonadati</taxon>
        <taxon>Pseudomonadota</taxon>
        <taxon>Betaproteobacteria</taxon>
        <taxon>Neisseriales</taxon>
        <taxon>Chromobacteriaceae</taxon>
        <taxon>Paludibacterium</taxon>
    </lineage>
</organism>